<evidence type="ECO:0000313" key="3">
    <source>
        <dbReference type="EMBL" id="CAA6826705.1"/>
    </source>
</evidence>
<reference evidence="3" key="1">
    <citation type="submission" date="2020-01" db="EMBL/GenBank/DDBJ databases">
        <authorList>
            <person name="Meier V. D."/>
            <person name="Meier V D."/>
        </authorList>
    </citation>
    <scope>NUCLEOTIDE SEQUENCE</scope>
    <source>
        <strain evidence="3">HLG_WM_MAG_02</strain>
    </source>
</reference>
<dbReference type="Pfam" id="PF13439">
    <property type="entry name" value="Glyco_transf_4"/>
    <property type="match status" value="1"/>
</dbReference>
<name>A0A6S6U4S1_9BACT</name>
<dbReference type="Gene3D" id="3.40.50.2000">
    <property type="entry name" value="Glycogen Phosphorylase B"/>
    <property type="match status" value="2"/>
</dbReference>
<evidence type="ECO:0000259" key="1">
    <source>
        <dbReference type="Pfam" id="PF00534"/>
    </source>
</evidence>
<organism evidence="3">
    <name type="scientific">uncultured Sulfurovum sp</name>
    <dbReference type="NCBI Taxonomy" id="269237"/>
    <lineage>
        <taxon>Bacteria</taxon>
        <taxon>Pseudomonadati</taxon>
        <taxon>Campylobacterota</taxon>
        <taxon>Epsilonproteobacteria</taxon>
        <taxon>Campylobacterales</taxon>
        <taxon>Sulfurovaceae</taxon>
        <taxon>Sulfurovum</taxon>
        <taxon>environmental samples</taxon>
    </lineage>
</organism>
<dbReference type="GO" id="GO:0016757">
    <property type="term" value="F:glycosyltransferase activity"/>
    <property type="evidence" value="ECO:0007669"/>
    <property type="project" value="InterPro"/>
</dbReference>
<dbReference type="PANTHER" id="PTHR12526">
    <property type="entry name" value="GLYCOSYLTRANSFERASE"/>
    <property type="match status" value="1"/>
</dbReference>
<dbReference type="Pfam" id="PF00534">
    <property type="entry name" value="Glycos_transf_1"/>
    <property type="match status" value="1"/>
</dbReference>
<accession>A0A6S6U4S1</accession>
<protein>
    <submittedName>
        <fullName evidence="3">Transferase</fullName>
    </submittedName>
</protein>
<dbReference type="InterPro" id="IPR028098">
    <property type="entry name" value="Glyco_trans_4-like_N"/>
</dbReference>
<dbReference type="InterPro" id="IPR001296">
    <property type="entry name" value="Glyco_trans_1"/>
</dbReference>
<sequence length="371" mass="42767">MDVETTEIKQKKRLVGVIHALEVGGAERMMVTILNHFVAESFDVHLIVFDNKGELKKELSQAISVHDLGIPSVMKGMPKCLKALHSIKADIVFTGIGHVNIALSPFIPFMKRILPKTKWIVRETSIVSLQNQTSKYPKLFDFLYRHSYKNYEVIITQSEDMKKDLEENYFKSSKIITINNPINHEHVKRLANEKDILSFDERKINLLTVARLREEKRHDLMLETLYLLPKEYHLTIVGSGEKELELKELTQKLNLVDRVSFEGYKSNPYPYMKKADLFVLTSQREGFPNVLLEANVLGLPIVAFICMGGIKEIIEDRKNGLYTTFGECQLLAEKIMEANSLDFNKNEISETIISKFSQEIILKKYKEIFLK</sequence>
<evidence type="ECO:0000259" key="2">
    <source>
        <dbReference type="Pfam" id="PF13439"/>
    </source>
</evidence>
<proteinExistence type="predicted"/>
<dbReference type="AlphaFoldDB" id="A0A6S6U4S1"/>
<keyword evidence="3" id="KW-0808">Transferase</keyword>
<dbReference type="EMBL" id="CACVAZ010000213">
    <property type="protein sequence ID" value="CAA6826705.1"/>
    <property type="molecule type" value="Genomic_DNA"/>
</dbReference>
<feature type="domain" description="Glycosyltransferase subfamily 4-like N-terminal" evidence="2">
    <location>
        <begin position="23"/>
        <end position="185"/>
    </location>
</feature>
<dbReference type="CDD" id="cd03811">
    <property type="entry name" value="GT4_GT28_WabH-like"/>
    <property type="match status" value="1"/>
</dbReference>
<dbReference type="PANTHER" id="PTHR12526:SF630">
    <property type="entry name" value="GLYCOSYLTRANSFERASE"/>
    <property type="match status" value="1"/>
</dbReference>
<dbReference type="SUPFAM" id="SSF53756">
    <property type="entry name" value="UDP-Glycosyltransferase/glycogen phosphorylase"/>
    <property type="match status" value="1"/>
</dbReference>
<gene>
    <name evidence="3" type="ORF">HELGO_WM26048</name>
</gene>
<feature type="domain" description="Glycosyl transferase family 1" evidence="1">
    <location>
        <begin position="193"/>
        <end position="340"/>
    </location>
</feature>